<reference evidence="1" key="2">
    <citation type="journal article" date="2015" name="Fish Shellfish Immunol.">
        <title>Early steps in the European eel (Anguilla anguilla)-Vibrio vulnificus interaction in the gills: Role of the RtxA13 toxin.</title>
        <authorList>
            <person name="Callol A."/>
            <person name="Pajuelo D."/>
            <person name="Ebbesson L."/>
            <person name="Teles M."/>
            <person name="MacKenzie S."/>
            <person name="Amaro C."/>
        </authorList>
    </citation>
    <scope>NUCLEOTIDE SEQUENCE</scope>
</reference>
<proteinExistence type="predicted"/>
<reference evidence="1" key="1">
    <citation type="submission" date="2014-11" db="EMBL/GenBank/DDBJ databases">
        <authorList>
            <person name="Amaro Gonzalez C."/>
        </authorList>
    </citation>
    <scope>NUCLEOTIDE SEQUENCE</scope>
</reference>
<accession>A0A0E9SQC2</accession>
<name>A0A0E9SQC2_ANGAN</name>
<sequence length="28" mass="3054">MISSLGSELTKLFLARNTDLPARMSSLT</sequence>
<dbReference type="EMBL" id="GBXM01065076">
    <property type="protein sequence ID" value="JAH43501.1"/>
    <property type="molecule type" value="Transcribed_RNA"/>
</dbReference>
<dbReference type="AlphaFoldDB" id="A0A0E9SQC2"/>
<organism evidence="1">
    <name type="scientific">Anguilla anguilla</name>
    <name type="common">European freshwater eel</name>
    <name type="synonym">Muraena anguilla</name>
    <dbReference type="NCBI Taxonomy" id="7936"/>
    <lineage>
        <taxon>Eukaryota</taxon>
        <taxon>Metazoa</taxon>
        <taxon>Chordata</taxon>
        <taxon>Craniata</taxon>
        <taxon>Vertebrata</taxon>
        <taxon>Euteleostomi</taxon>
        <taxon>Actinopterygii</taxon>
        <taxon>Neopterygii</taxon>
        <taxon>Teleostei</taxon>
        <taxon>Anguilliformes</taxon>
        <taxon>Anguillidae</taxon>
        <taxon>Anguilla</taxon>
    </lineage>
</organism>
<evidence type="ECO:0000313" key="1">
    <source>
        <dbReference type="EMBL" id="JAH43501.1"/>
    </source>
</evidence>
<protein>
    <submittedName>
        <fullName evidence="1">Uncharacterized protein</fullName>
    </submittedName>
</protein>